<evidence type="ECO:0000313" key="3">
    <source>
        <dbReference type="Proteomes" id="UP001075354"/>
    </source>
</evidence>
<proteinExistence type="predicted"/>
<accession>A0AAV7X2G2</accession>
<evidence type="ECO:0000256" key="1">
    <source>
        <dbReference type="SAM" id="MobiDB-lite"/>
    </source>
</evidence>
<name>A0AAV7X2G2_9NEOP</name>
<protein>
    <submittedName>
        <fullName evidence="2">Uncharacterized protein</fullName>
    </submittedName>
</protein>
<evidence type="ECO:0000313" key="2">
    <source>
        <dbReference type="EMBL" id="KAJ1518958.1"/>
    </source>
</evidence>
<reference evidence="2" key="1">
    <citation type="submission" date="2022-12" db="EMBL/GenBank/DDBJ databases">
        <title>Chromosome-level genome assembly of the bean flower thrips Megalurothrips usitatus.</title>
        <authorList>
            <person name="Ma L."/>
            <person name="Liu Q."/>
            <person name="Li H."/>
            <person name="Cai W."/>
        </authorList>
    </citation>
    <scope>NUCLEOTIDE SEQUENCE</scope>
    <source>
        <strain evidence="2">Cailab_2022a</strain>
    </source>
</reference>
<feature type="region of interest" description="Disordered" evidence="1">
    <location>
        <begin position="195"/>
        <end position="217"/>
    </location>
</feature>
<dbReference type="EMBL" id="JAPTSV010000801">
    <property type="protein sequence ID" value="KAJ1518958.1"/>
    <property type="molecule type" value="Genomic_DNA"/>
</dbReference>
<keyword evidence="3" id="KW-1185">Reference proteome</keyword>
<dbReference type="AlphaFoldDB" id="A0AAV7X2G2"/>
<organism evidence="2 3">
    <name type="scientific">Megalurothrips usitatus</name>
    <name type="common">bean blossom thrips</name>
    <dbReference type="NCBI Taxonomy" id="439358"/>
    <lineage>
        <taxon>Eukaryota</taxon>
        <taxon>Metazoa</taxon>
        <taxon>Ecdysozoa</taxon>
        <taxon>Arthropoda</taxon>
        <taxon>Hexapoda</taxon>
        <taxon>Insecta</taxon>
        <taxon>Pterygota</taxon>
        <taxon>Neoptera</taxon>
        <taxon>Paraneoptera</taxon>
        <taxon>Thysanoptera</taxon>
        <taxon>Terebrantia</taxon>
        <taxon>Thripoidea</taxon>
        <taxon>Thripidae</taxon>
        <taxon>Megalurothrips</taxon>
    </lineage>
</organism>
<gene>
    <name evidence="2" type="ORF">ONE63_011412</name>
</gene>
<sequence length="217" mass="23734">MNACLRPFFGLNLFASQPCEPQCHRTREPVVTQAGPSEFYVITDDAYTLQINCPGQQVVALPDVTIGSDLIHLPCPCSITYGSTTLVAARLVCDNHSITEVAARRVVPIQWTRRAAPSFLDLISGTTLLNRHEITLDQENEVPISDEPTLQPWMLELISALGGAALVALASAVTKFCRSKFKAKYVKQGDEISLKEVGQDDRPPVPPRGAKPLIVKK</sequence>
<dbReference type="Proteomes" id="UP001075354">
    <property type="component" value="Unassembled WGS sequence"/>
</dbReference>
<comment type="caution">
    <text evidence="2">The sequence shown here is derived from an EMBL/GenBank/DDBJ whole genome shotgun (WGS) entry which is preliminary data.</text>
</comment>